<name>A0ABT3GKK9_9BACT</name>
<dbReference type="InterPro" id="IPR001763">
    <property type="entry name" value="Rhodanese-like_dom"/>
</dbReference>
<dbReference type="Pfam" id="PF00581">
    <property type="entry name" value="Rhodanese"/>
    <property type="match status" value="1"/>
</dbReference>
<dbReference type="EMBL" id="JAPDDT010000006">
    <property type="protein sequence ID" value="MCW1924055.1"/>
    <property type="molecule type" value="Genomic_DNA"/>
</dbReference>
<dbReference type="InterPro" id="IPR038062">
    <property type="entry name" value="ScdA-like_N_sf"/>
</dbReference>
<evidence type="ECO:0000313" key="2">
    <source>
        <dbReference type="EMBL" id="MCW1924055.1"/>
    </source>
</evidence>
<dbReference type="InterPro" id="IPR036873">
    <property type="entry name" value="Rhodanese-like_dom_sf"/>
</dbReference>
<sequence>MPVRVRGVDPATITADTPMGEIMSALPGARRALFSRYHLGGCQSCGFADTETLAELCARAGELDVTEVREHLLESHAHDESMMISPAELKAELDSPSPPLLLDCRTREEHEAVAIPGAVFLTQELQQQLFGGDPQRRIILHDHAGKHVLDTCSWFLGHGMKNTFALRGGIDAWSQEIDPKLPRYRLEVD</sequence>
<dbReference type="PROSITE" id="PS50206">
    <property type="entry name" value="RHODANESE_3"/>
    <property type="match status" value="1"/>
</dbReference>
<organism evidence="2 3">
    <name type="scientific">Luteolibacter arcticus</name>
    <dbReference type="NCBI Taxonomy" id="1581411"/>
    <lineage>
        <taxon>Bacteria</taxon>
        <taxon>Pseudomonadati</taxon>
        <taxon>Verrucomicrobiota</taxon>
        <taxon>Verrucomicrobiia</taxon>
        <taxon>Verrucomicrobiales</taxon>
        <taxon>Verrucomicrobiaceae</taxon>
        <taxon>Luteolibacter</taxon>
    </lineage>
</organism>
<gene>
    <name evidence="2" type="ORF">OKA05_15920</name>
</gene>
<comment type="caution">
    <text evidence="2">The sequence shown here is derived from an EMBL/GenBank/DDBJ whole genome shotgun (WGS) entry which is preliminary data.</text>
</comment>
<proteinExistence type="predicted"/>
<dbReference type="SUPFAM" id="SSF52821">
    <property type="entry name" value="Rhodanese/Cell cycle control phosphatase"/>
    <property type="match status" value="1"/>
</dbReference>
<dbReference type="Gene3D" id="3.40.250.10">
    <property type="entry name" value="Rhodanese-like domain"/>
    <property type="match status" value="1"/>
</dbReference>
<feature type="domain" description="Rhodanese" evidence="1">
    <location>
        <begin position="95"/>
        <end position="182"/>
    </location>
</feature>
<dbReference type="SMART" id="SM00450">
    <property type="entry name" value="RHOD"/>
    <property type="match status" value="1"/>
</dbReference>
<protein>
    <submittedName>
        <fullName evidence="2">Rhodanese-like domain-containing protein</fullName>
    </submittedName>
</protein>
<dbReference type="Gene3D" id="1.10.3910.10">
    <property type="entry name" value="SP0561-like"/>
    <property type="match status" value="1"/>
</dbReference>
<evidence type="ECO:0000259" key="1">
    <source>
        <dbReference type="PROSITE" id="PS50206"/>
    </source>
</evidence>
<accession>A0ABT3GKK9</accession>
<evidence type="ECO:0000313" key="3">
    <source>
        <dbReference type="Proteomes" id="UP001320876"/>
    </source>
</evidence>
<keyword evidence="3" id="KW-1185">Reference proteome</keyword>
<dbReference type="Proteomes" id="UP001320876">
    <property type="component" value="Unassembled WGS sequence"/>
</dbReference>
<reference evidence="2 3" key="1">
    <citation type="submission" date="2022-10" db="EMBL/GenBank/DDBJ databases">
        <title>Luteolibacter arcticus strain CCTCC AB 2014275, whole genome shotgun sequencing project.</title>
        <authorList>
            <person name="Zhao G."/>
            <person name="Shen L."/>
        </authorList>
    </citation>
    <scope>NUCLEOTIDE SEQUENCE [LARGE SCALE GENOMIC DNA]</scope>
    <source>
        <strain evidence="2 3">CCTCC AB 2014275</strain>
    </source>
</reference>